<feature type="region of interest" description="Disordered" evidence="1">
    <location>
        <begin position="33"/>
        <end position="54"/>
    </location>
</feature>
<dbReference type="Gene3D" id="3.40.30.10">
    <property type="entry name" value="Glutaredoxin"/>
    <property type="match status" value="1"/>
</dbReference>
<accession>A0A0K1E6U0</accession>
<name>A0A0K1E6U0_CHOCO</name>
<keyword evidence="5" id="KW-1185">Reference proteome</keyword>
<keyword evidence="2" id="KW-0732">Signal</keyword>
<dbReference type="PROSITE" id="PS51352">
    <property type="entry name" value="THIOREDOXIN_2"/>
    <property type="match status" value="1"/>
</dbReference>
<dbReference type="Proteomes" id="UP000067626">
    <property type="component" value="Chromosome"/>
</dbReference>
<feature type="signal peptide" evidence="2">
    <location>
        <begin position="1"/>
        <end position="27"/>
    </location>
</feature>
<gene>
    <name evidence="4" type="ORF">CMC5_006930</name>
</gene>
<evidence type="ECO:0000256" key="1">
    <source>
        <dbReference type="SAM" id="MobiDB-lite"/>
    </source>
</evidence>
<organism evidence="4 5">
    <name type="scientific">Chondromyces crocatus</name>
    <dbReference type="NCBI Taxonomy" id="52"/>
    <lineage>
        <taxon>Bacteria</taxon>
        <taxon>Pseudomonadati</taxon>
        <taxon>Myxococcota</taxon>
        <taxon>Polyangia</taxon>
        <taxon>Polyangiales</taxon>
        <taxon>Polyangiaceae</taxon>
        <taxon>Chondromyces</taxon>
    </lineage>
</organism>
<dbReference type="STRING" id="52.CMC5_006930"/>
<feature type="chain" id="PRO_5005458973" description="Thioredoxin domain-containing protein" evidence="2">
    <location>
        <begin position="28"/>
        <end position="183"/>
    </location>
</feature>
<reference evidence="4 5" key="1">
    <citation type="submission" date="2015-07" db="EMBL/GenBank/DDBJ databases">
        <title>Genome analysis of myxobacterium Chondromyces crocatus Cm c5 reveals a high potential for natural compound synthesis and the genetic basis for the loss of fruiting body formation.</title>
        <authorList>
            <person name="Zaburannyi N."/>
            <person name="Bunk B."/>
            <person name="Maier J."/>
            <person name="Overmann J."/>
            <person name="Mueller R."/>
        </authorList>
    </citation>
    <scope>NUCLEOTIDE SEQUENCE [LARGE SCALE GENOMIC DNA]</scope>
    <source>
        <strain evidence="4 5">Cm c5</strain>
    </source>
</reference>
<evidence type="ECO:0000256" key="2">
    <source>
        <dbReference type="SAM" id="SignalP"/>
    </source>
</evidence>
<dbReference type="RefSeq" id="WP_050429076.1">
    <property type="nucleotide sequence ID" value="NZ_CP012159.1"/>
</dbReference>
<protein>
    <recommendedName>
        <fullName evidence="3">Thioredoxin domain-containing protein</fullName>
    </recommendedName>
</protein>
<dbReference type="PROSITE" id="PS51257">
    <property type="entry name" value="PROKAR_LIPOPROTEIN"/>
    <property type="match status" value="1"/>
</dbReference>
<evidence type="ECO:0000313" key="5">
    <source>
        <dbReference type="Proteomes" id="UP000067626"/>
    </source>
</evidence>
<evidence type="ECO:0000259" key="3">
    <source>
        <dbReference type="PROSITE" id="PS51352"/>
    </source>
</evidence>
<evidence type="ECO:0000313" key="4">
    <source>
        <dbReference type="EMBL" id="AKT36575.1"/>
    </source>
</evidence>
<dbReference type="KEGG" id="ccro:CMC5_006930"/>
<dbReference type="EMBL" id="CP012159">
    <property type="protein sequence ID" value="AKT36575.1"/>
    <property type="molecule type" value="Genomic_DNA"/>
</dbReference>
<dbReference type="InterPro" id="IPR036249">
    <property type="entry name" value="Thioredoxin-like_sf"/>
</dbReference>
<feature type="compositionally biased region" description="Pro residues" evidence="1">
    <location>
        <begin position="36"/>
        <end position="51"/>
    </location>
</feature>
<feature type="domain" description="Thioredoxin" evidence="3">
    <location>
        <begin position="46"/>
        <end position="177"/>
    </location>
</feature>
<dbReference type="AlphaFoldDB" id="A0A0K1E6U0"/>
<proteinExistence type="predicted"/>
<dbReference type="OrthoDB" id="5520291at2"/>
<sequence>MKPRCLALRSLQRRCASVVFVSLLVLGACDRDQPAPSTPPASPPTTAPTPTKPEIVLASDRGGSVMDVVQTELERARREGRELVVYVGAPWCEPCTRFHQAIEAGELDAVFPTLRLLEFDLERDEARLKQAGYRSRMIPLFAIPTPTGEASSLRIEGSIKGEGAVLDIAPRLRTLMAQAQAER</sequence>
<dbReference type="InterPro" id="IPR013766">
    <property type="entry name" value="Thioredoxin_domain"/>
</dbReference>
<dbReference type="SUPFAM" id="SSF52833">
    <property type="entry name" value="Thioredoxin-like"/>
    <property type="match status" value="1"/>
</dbReference>